<dbReference type="Pfam" id="PF12625">
    <property type="entry name" value="Arabinose_bd"/>
    <property type="match status" value="1"/>
</dbReference>
<dbReference type="SMART" id="SM00342">
    <property type="entry name" value="HTH_ARAC"/>
    <property type="match status" value="1"/>
</dbReference>
<organism evidence="6 7">
    <name type="scientific">Pseudacidovorax intermedius</name>
    <dbReference type="NCBI Taxonomy" id="433924"/>
    <lineage>
        <taxon>Bacteria</taxon>
        <taxon>Pseudomonadati</taxon>
        <taxon>Pseudomonadota</taxon>
        <taxon>Betaproteobacteria</taxon>
        <taxon>Burkholderiales</taxon>
        <taxon>Comamonadaceae</taxon>
        <taxon>Pseudacidovorax</taxon>
    </lineage>
</organism>
<dbReference type="InterPro" id="IPR032687">
    <property type="entry name" value="AraC-type_N"/>
</dbReference>
<keyword evidence="1" id="KW-0805">Transcription regulation</keyword>
<dbReference type="PANTHER" id="PTHR47894:SF1">
    <property type="entry name" value="HTH-TYPE TRANSCRIPTIONAL REGULATOR VQSM"/>
    <property type="match status" value="1"/>
</dbReference>
<dbReference type="GO" id="GO:0000976">
    <property type="term" value="F:transcription cis-regulatory region binding"/>
    <property type="evidence" value="ECO:0007669"/>
    <property type="project" value="TreeGrafter"/>
</dbReference>
<evidence type="ECO:0000256" key="1">
    <source>
        <dbReference type="ARBA" id="ARBA00023015"/>
    </source>
</evidence>
<dbReference type="Gene3D" id="1.10.10.60">
    <property type="entry name" value="Homeodomain-like"/>
    <property type="match status" value="1"/>
</dbReference>
<accession>A0A370FEY3</accession>
<dbReference type="PANTHER" id="PTHR47894">
    <property type="entry name" value="HTH-TYPE TRANSCRIPTIONAL REGULATOR GADX"/>
    <property type="match status" value="1"/>
</dbReference>
<protein>
    <submittedName>
        <fullName evidence="6">AraC-like DNA-binding protein</fullName>
    </submittedName>
</protein>
<feature type="region of interest" description="Disordered" evidence="4">
    <location>
        <begin position="1"/>
        <end position="21"/>
    </location>
</feature>
<dbReference type="Proteomes" id="UP000255265">
    <property type="component" value="Unassembled WGS sequence"/>
</dbReference>
<evidence type="ECO:0000313" key="6">
    <source>
        <dbReference type="EMBL" id="RDI23544.1"/>
    </source>
</evidence>
<evidence type="ECO:0000256" key="2">
    <source>
        <dbReference type="ARBA" id="ARBA00023125"/>
    </source>
</evidence>
<keyword evidence="3" id="KW-0804">Transcription</keyword>
<reference evidence="6 7" key="1">
    <citation type="submission" date="2018-07" db="EMBL/GenBank/DDBJ databases">
        <title>Genomic Encyclopedia of Type Strains, Phase IV (KMG-IV): sequencing the most valuable type-strain genomes for metagenomic binning, comparative biology and taxonomic classification.</title>
        <authorList>
            <person name="Goeker M."/>
        </authorList>
    </citation>
    <scope>NUCLEOTIDE SEQUENCE [LARGE SCALE GENOMIC DNA]</scope>
    <source>
        <strain evidence="6 7">DSM 21352</strain>
    </source>
</reference>
<keyword evidence="2 6" id="KW-0238">DNA-binding</keyword>
<dbReference type="PROSITE" id="PS01124">
    <property type="entry name" value="HTH_ARAC_FAMILY_2"/>
    <property type="match status" value="1"/>
</dbReference>
<comment type="caution">
    <text evidence="6">The sequence shown here is derived from an EMBL/GenBank/DDBJ whole genome shotgun (WGS) entry which is preliminary data.</text>
</comment>
<dbReference type="AlphaFoldDB" id="A0A370FEY3"/>
<dbReference type="EMBL" id="QQAV01000006">
    <property type="protein sequence ID" value="RDI23544.1"/>
    <property type="molecule type" value="Genomic_DNA"/>
</dbReference>
<evidence type="ECO:0000259" key="5">
    <source>
        <dbReference type="PROSITE" id="PS01124"/>
    </source>
</evidence>
<evidence type="ECO:0000256" key="4">
    <source>
        <dbReference type="SAM" id="MobiDB-lite"/>
    </source>
</evidence>
<dbReference type="RefSeq" id="WP_170159404.1">
    <property type="nucleotide sequence ID" value="NZ_QQAV01000006.1"/>
</dbReference>
<dbReference type="GO" id="GO:0005829">
    <property type="term" value="C:cytosol"/>
    <property type="evidence" value="ECO:0007669"/>
    <property type="project" value="TreeGrafter"/>
</dbReference>
<dbReference type="SUPFAM" id="SSF46689">
    <property type="entry name" value="Homeodomain-like"/>
    <property type="match status" value="1"/>
</dbReference>
<proteinExistence type="predicted"/>
<feature type="domain" description="HTH araC/xylS-type" evidence="5">
    <location>
        <begin position="260"/>
        <end position="357"/>
    </location>
</feature>
<evidence type="ECO:0000256" key="3">
    <source>
        <dbReference type="ARBA" id="ARBA00023163"/>
    </source>
</evidence>
<keyword evidence="7" id="KW-1185">Reference proteome</keyword>
<dbReference type="InterPro" id="IPR018060">
    <property type="entry name" value="HTH_AraC"/>
</dbReference>
<dbReference type="GO" id="GO:0003700">
    <property type="term" value="F:DNA-binding transcription factor activity"/>
    <property type="evidence" value="ECO:0007669"/>
    <property type="project" value="InterPro"/>
</dbReference>
<gene>
    <name evidence="6" type="ORF">DFR41_106251</name>
</gene>
<dbReference type="InterPro" id="IPR009057">
    <property type="entry name" value="Homeodomain-like_sf"/>
</dbReference>
<name>A0A370FEY3_9BURK</name>
<sequence length="363" mass="39739">MKYVERPDAAPESGITRVPIRPDSSLPLPQTVLVQCAVETLACAVRAGLDPGAVLAQAQLDPSSWDASGTLTVAEFSRLSNAISIPMRDEACGLMSRPMTDGTLEMLCRVAVSTSSFEECMRALAVGLTVTMPDFSVLVEEGPQTLSWVFVEKAPVTRNRQLLYEVVIFLISYSLLAWCVGRRPDVVSADLPFDAPDDLLGVRRLLPGLVRDRQPRAAIHFLHSQASLPVQRKSGDVLPFLKRTPGNLLLAVLGQSPVSIRARGLMLQTFPHLPDAAEVAGRLAMSVRTLHRKLHGEGESFQGLKDQVRRDWAIEQLTRTTMPIKEIALTLGFADPPTFGRAFTRWTGRSPGEWRRVAGVKGV</sequence>
<dbReference type="Pfam" id="PF12833">
    <property type="entry name" value="HTH_18"/>
    <property type="match status" value="1"/>
</dbReference>
<evidence type="ECO:0000313" key="7">
    <source>
        <dbReference type="Proteomes" id="UP000255265"/>
    </source>
</evidence>